<dbReference type="PANTHER" id="PTHR15422">
    <property type="entry name" value="OS05G0565100 PROTEIN"/>
    <property type="match status" value="1"/>
</dbReference>
<dbReference type="InParanoid" id="A0A6J2YQN6"/>
<protein>
    <recommendedName>
        <fullName evidence="11">ascorbate ferrireductase (transmembrane)</fullName>
        <ecNumber evidence="11">7.2.1.3</ecNumber>
    </recommendedName>
</protein>
<dbReference type="OrthoDB" id="432881at2759"/>
<evidence type="ECO:0000256" key="9">
    <source>
        <dbReference type="ARBA" id="ARBA00023004"/>
    </source>
</evidence>
<accession>A0A6J2YQN6</accession>
<reference evidence="15" key="1">
    <citation type="submission" date="2025-08" db="UniProtKB">
        <authorList>
            <consortium name="RefSeq"/>
        </authorList>
    </citation>
    <scope>IDENTIFICATION</scope>
    <source>
        <tissue evidence="15">Gonads</tissue>
    </source>
</reference>
<feature type="transmembrane region" description="Helical" evidence="12">
    <location>
        <begin position="102"/>
        <end position="122"/>
    </location>
</feature>
<dbReference type="GO" id="GO:0140571">
    <property type="term" value="F:transmembrane ascorbate ferrireductase activity"/>
    <property type="evidence" value="ECO:0007669"/>
    <property type="project" value="UniProtKB-EC"/>
</dbReference>
<keyword evidence="8 12" id="KW-1133">Transmembrane helix</keyword>
<keyword evidence="9" id="KW-0408">Iron</keyword>
<dbReference type="InterPro" id="IPR006593">
    <property type="entry name" value="Cyt_b561/ferric_Rdtase_TM"/>
</dbReference>
<dbReference type="GO" id="GO:0016020">
    <property type="term" value="C:membrane"/>
    <property type="evidence" value="ECO:0007669"/>
    <property type="project" value="UniProtKB-SubCell"/>
</dbReference>
<name>A0A6J2YQN6_SITOR</name>
<keyword evidence="4" id="KW-0349">Heme</keyword>
<dbReference type="Pfam" id="PF03188">
    <property type="entry name" value="Cytochrom_B561"/>
    <property type="match status" value="1"/>
</dbReference>
<evidence type="ECO:0000313" key="15">
    <source>
        <dbReference type="RefSeq" id="XP_030766358.1"/>
    </source>
</evidence>
<feature type="transmembrane region" description="Helical" evidence="12">
    <location>
        <begin position="30"/>
        <end position="52"/>
    </location>
</feature>
<evidence type="ECO:0000256" key="1">
    <source>
        <dbReference type="ARBA" id="ARBA00001970"/>
    </source>
</evidence>
<proteinExistence type="predicted"/>
<evidence type="ECO:0000256" key="8">
    <source>
        <dbReference type="ARBA" id="ARBA00022989"/>
    </source>
</evidence>
<comment type="subcellular location">
    <subcellularLocation>
        <location evidence="2">Membrane</location>
        <topology evidence="2">Multi-pass membrane protein</topology>
    </subcellularLocation>
</comment>
<evidence type="ECO:0000256" key="6">
    <source>
        <dbReference type="ARBA" id="ARBA00022723"/>
    </source>
</evidence>
<feature type="transmembrane region" description="Helical" evidence="12">
    <location>
        <begin position="58"/>
        <end position="82"/>
    </location>
</feature>
<dbReference type="RefSeq" id="XP_030766358.1">
    <property type="nucleotide sequence ID" value="XM_030910498.1"/>
</dbReference>
<keyword evidence="3" id="KW-0813">Transport</keyword>
<dbReference type="Proteomes" id="UP000504635">
    <property type="component" value="Unplaced"/>
</dbReference>
<comment type="cofactor">
    <cofactor evidence="1">
        <name>heme b</name>
        <dbReference type="ChEBI" id="CHEBI:60344"/>
    </cofactor>
</comment>
<dbReference type="PROSITE" id="PS50939">
    <property type="entry name" value="CYTOCHROME_B561"/>
    <property type="match status" value="1"/>
</dbReference>
<evidence type="ECO:0000259" key="13">
    <source>
        <dbReference type="PROSITE" id="PS50939"/>
    </source>
</evidence>
<feature type="domain" description="Cytochrome b561" evidence="13">
    <location>
        <begin position="24"/>
        <end position="232"/>
    </location>
</feature>
<dbReference type="GO" id="GO:0046872">
    <property type="term" value="F:metal ion binding"/>
    <property type="evidence" value="ECO:0007669"/>
    <property type="project" value="UniProtKB-KW"/>
</dbReference>
<keyword evidence="14" id="KW-1185">Reference proteome</keyword>
<keyword evidence="5 12" id="KW-0812">Transmembrane</keyword>
<keyword evidence="6" id="KW-0479">Metal-binding</keyword>
<evidence type="ECO:0000313" key="14">
    <source>
        <dbReference type="Proteomes" id="UP000504635"/>
    </source>
</evidence>
<dbReference type="AlphaFoldDB" id="A0A6J2YQN6"/>
<evidence type="ECO:0000256" key="5">
    <source>
        <dbReference type="ARBA" id="ARBA00022692"/>
    </source>
</evidence>
<dbReference type="InterPro" id="IPR045150">
    <property type="entry name" value="CYB561D1/2"/>
</dbReference>
<evidence type="ECO:0000256" key="10">
    <source>
        <dbReference type="ARBA" id="ARBA00023136"/>
    </source>
</evidence>
<evidence type="ECO:0000256" key="7">
    <source>
        <dbReference type="ARBA" id="ARBA00022982"/>
    </source>
</evidence>
<dbReference type="EC" id="7.2.1.3" evidence="11"/>
<evidence type="ECO:0000256" key="2">
    <source>
        <dbReference type="ARBA" id="ARBA00004141"/>
    </source>
</evidence>
<keyword evidence="10 12" id="KW-0472">Membrane</keyword>
<dbReference type="Gene3D" id="1.20.120.1770">
    <property type="match status" value="1"/>
</dbReference>
<sequence>MVIIREESKFEFETKVVNNRDSFILNVVRFILNYLTRFSIAGIVVYVCWIAIRNYHYWFSWHVILCTFGYLPLMAESIMLFLSDEVWATQISRTAKYTVHGILISVGTVMIISGDSIVFHYITPGYHLYTAHGITGFVSMICIILSIPVGIAVKYLRNIKHYLPLSSAGCKFVHNILGILGYGIGIMSLCFAFYTNWFVYYTEYESRILALTVTILAAAWTMNGAVVSLYHQMKSLIF</sequence>
<evidence type="ECO:0000256" key="3">
    <source>
        <dbReference type="ARBA" id="ARBA00022448"/>
    </source>
</evidence>
<evidence type="ECO:0000256" key="4">
    <source>
        <dbReference type="ARBA" id="ARBA00022617"/>
    </source>
</evidence>
<dbReference type="GO" id="GO:0140575">
    <property type="term" value="F:transmembrane monodehydroascorbate reductase activity"/>
    <property type="evidence" value="ECO:0007669"/>
    <property type="project" value="InterPro"/>
</dbReference>
<gene>
    <name evidence="15" type="primary">LOC115890323</name>
</gene>
<evidence type="ECO:0000256" key="11">
    <source>
        <dbReference type="ARBA" id="ARBA00024225"/>
    </source>
</evidence>
<dbReference type="FunCoup" id="A0A6J2YQN6">
    <property type="interactions" value="78"/>
</dbReference>
<dbReference type="SMART" id="SM00665">
    <property type="entry name" value="B561"/>
    <property type="match status" value="1"/>
</dbReference>
<evidence type="ECO:0000256" key="12">
    <source>
        <dbReference type="SAM" id="Phobius"/>
    </source>
</evidence>
<feature type="transmembrane region" description="Helical" evidence="12">
    <location>
        <begin position="208"/>
        <end position="230"/>
    </location>
</feature>
<dbReference type="PANTHER" id="PTHR15422:SF43">
    <property type="entry name" value="ASCORBATE FERRIREDUCTASE (TRANSMEMBRANE)"/>
    <property type="match status" value="1"/>
</dbReference>
<dbReference type="GeneID" id="115890323"/>
<dbReference type="KEGG" id="soy:115890323"/>
<organism evidence="14 15">
    <name type="scientific">Sitophilus oryzae</name>
    <name type="common">Rice weevil</name>
    <name type="synonym">Curculio oryzae</name>
    <dbReference type="NCBI Taxonomy" id="7048"/>
    <lineage>
        <taxon>Eukaryota</taxon>
        <taxon>Metazoa</taxon>
        <taxon>Ecdysozoa</taxon>
        <taxon>Arthropoda</taxon>
        <taxon>Hexapoda</taxon>
        <taxon>Insecta</taxon>
        <taxon>Pterygota</taxon>
        <taxon>Neoptera</taxon>
        <taxon>Endopterygota</taxon>
        <taxon>Coleoptera</taxon>
        <taxon>Polyphaga</taxon>
        <taxon>Cucujiformia</taxon>
        <taxon>Curculionidae</taxon>
        <taxon>Dryophthorinae</taxon>
        <taxon>Sitophilus</taxon>
    </lineage>
</organism>
<keyword evidence="7" id="KW-0249">Electron transport</keyword>
<feature type="transmembrane region" description="Helical" evidence="12">
    <location>
        <begin position="176"/>
        <end position="196"/>
    </location>
</feature>
<feature type="transmembrane region" description="Helical" evidence="12">
    <location>
        <begin position="134"/>
        <end position="156"/>
    </location>
</feature>